<dbReference type="PROSITE" id="PS00862">
    <property type="entry name" value="OX2_COVAL_FAD"/>
    <property type="match status" value="1"/>
</dbReference>
<protein>
    <recommendedName>
        <fullName evidence="6">FAD-binding PCMH-type domain-containing protein</fullName>
    </recommendedName>
</protein>
<keyword evidence="3" id="KW-0285">Flavoprotein</keyword>
<organism evidence="7 8">
    <name type="scientific">Gordonia phthalatica</name>
    <dbReference type="NCBI Taxonomy" id="1136941"/>
    <lineage>
        <taxon>Bacteria</taxon>
        <taxon>Bacillati</taxon>
        <taxon>Actinomycetota</taxon>
        <taxon>Actinomycetes</taxon>
        <taxon>Mycobacteriales</taxon>
        <taxon>Gordoniaceae</taxon>
        <taxon>Gordonia</taxon>
    </lineage>
</organism>
<accession>A0A0N9MWG0</accession>
<name>A0A0N9MWG0_9ACTN</name>
<dbReference type="SUPFAM" id="SSF56176">
    <property type="entry name" value="FAD-binding/transporter-associated domain-like"/>
    <property type="match status" value="1"/>
</dbReference>
<dbReference type="AlphaFoldDB" id="A0A0N9MWG0"/>
<dbReference type="Gene3D" id="3.30.465.10">
    <property type="match status" value="1"/>
</dbReference>
<proteinExistence type="inferred from homology"/>
<evidence type="ECO:0000256" key="1">
    <source>
        <dbReference type="ARBA" id="ARBA00001974"/>
    </source>
</evidence>
<dbReference type="GO" id="GO:0016491">
    <property type="term" value="F:oxidoreductase activity"/>
    <property type="evidence" value="ECO:0007669"/>
    <property type="project" value="UniProtKB-KW"/>
</dbReference>
<dbReference type="InterPro" id="IPR006094">
    <property type="entry name" value="Oxid_FAD_bind_N"/>
</dbReference>
<evidence type="ECO:0000256" key="3">
    <source>
        <dbReference type="ARBA" id="ARBA00022630"/>
    </source>
</evidence>
<evidence type="ECO:0000313" key="8">
    <source>
        <dbReference type="Proteomes" id="UP000063789"/>
    </source>
</evidence>
<dbReference type="Proteomes" id="UP000063789">
    <property type="component" value="Chromosome"/>
</dbReference>
<keyword evidence="8" id="KW-1185">Reference proteome</keyword>
<evidence type="ECO:0000256" key="4">
    <source>
        <dbReference type="ARBA" id="ARBA00022827"/>
    </source>
</evidence>
<dbReference type="STRING" id="1136941.ACH46_19540"/>
<dbReference type="GO" id="GO:0071949">
    <property type="term" value="F:FAD binding"/>
    <property type="evidence" value="ECO:0007669"/>
    <property type="project" value="InterPro"/>
</dbReference>
<evidence type="ECO:0000256" key="2">
    <source>
        <dbReference type="ARBA" id="ARBA00005466"/>
    </source>
</evidence>
<dbReference type="InterPro" id="IPR016167">
    <property type="entry name" value="FAD-bd_PCMH_sub1"/>
</dbReference>
<dbReference type="PATRIC" id="fig|1136941.3.peg.4000"/>
<dbReference type="Gene3D" id="3.30.43.10">
    <property type="entry name" value="Uridine Diphospho-n-acetylenolpyruvylglucosamine Reductase, domain 2"/>
    <property type="match status" value="1"/>
</dbReference>
<dbReference type="InterPro" id="IPR050416">
    <property type="entry name" value="FAD-linked_Oxidoreductase"/>
</dbReference>
<comment type="similarity">
    <text evidence="2">Belongs to the oxygen-dependent FAD-linked oxidoreductase family.</text>
</comment>
<sequence length="431" mass="45053">MGTPEYDAACAAFNVAAVPAPELAVAAASLADIRAAVRYAAEHGLPVSVHATGHGAARPVDGGLLINTAALDTVRIDPDRRTATVGAGARWREVIAAAAPYGLAPLNGSSSDVGVVGYCLGGGMGPMARTFGFAADHVQSLTMVDADGDLRFVDADREPDLFWAMRGGKHPLGVVTEMTVGLVPVADVYGGAIFFPGDDAPTVMHAFREWAPTLPASTTTSISLLRLPDIDPVPPPLRGRLSVHLRYVHVGDDDTGARLLAPMRAAATPIADLVCRMPYTLIDSVHQDPTDPMPAWDSGCLLSELTPDTVDAMLQIAGPGADVPLVLAEFRLLGGALGEEPSIPNAVSGRGAPFLACAIGPYPPPLRQAVDAVGGALMHSLQPWSIGAQANFPDRVVAPGDPHRIWPRDVVDRLRSIAADVDPDRRFAAAW</sequence>
<reference evidence="8" key="1">
    <citation type="submission" date="2015-06" db="EMBL/GenBank/DDBJ databases">
        <title>Complete genome sequence and metabolic analysis of phthalate degradation pathway in Gordonia sp. QH-11.</title>
        <authorList>
            <person name="Jin D."/>
            <person name="Kong X."/>
            <person name="Bai Z."/>
        </authorList>
    </citation>
    <scope>NUCLEOTIDE SEQUENCE [LARGE SCALE GENOMIC DNA]</scope>
    <source>
        <strain evidence="8">QH-11</strain>
    </source>
</reference>
<dbReference type="InterPro" id="IPR006093">
    <property type="entry name" value="Oxy_OxRdtase_FAD_BS"/>
</dbReference>
<dbReference type="PANTHER" id="PTHR42973:SF39">
    <property type="entry name" value="FAD-BINDING PCMH-TYPE DOMAIN-CONTAINING PROTEIN"/>
    <property type="match status" value="1"/>
</dbReference>
<dbReference type="InterPro" id="IPR016169">
    <property type="entry name" value="FAD-bd_PCMH_sub2"/>
</dbReference>
<reference evidence="7 8" key="2">
    <citation type="journal article" date="2017" name="Int. J. Syst. Evol. Microbiol.">
        <title>Gordonia phthalatica sp. nov., a di-n-butyl phthalate-degrading bacterium isolated from activated sludge.</title>
        <authorList>
            <person name="Jin D."/>
            <person name="Kong X."/>
            <person name="Jia M."/>
            <person name="Yu X."/>
            <person name="Wang X."/>
            <person name="Zhuang X."/>
            <person name="Deng Y."/>
            <person name="Bai Z."/>
        </authorList>
    </citation>
    <scope>NUCLEOTIDE SEQUENCE [LARGE SCALE GENOMIC DNA]</scope>
    <source>
        <strain evidence="7 8">QH-11</strain>
    </source>
</reference>
<dbReference type="InterPro" id="IPR036318">
    <property type="entry name" value="FAD-bd_PCMH-like_sf"/>
</dbReference>
<keyword evidence="4" id="KW-0274">FAD</keyword>
<gene>
    <name evidence="7" type="ORF">ACH46_19540</name>
</gene>
<comment type="cofactor">
    <cofactor evidence="1">
        <name>FAD</name>
        <dbReference type="ChEBI" id="CHEBI:57692"/>
    </cofactor>
</comment>
<dbReference type="PANTHER" id="PTHR42973">
    <property type="entry name" value="BINDING OXIDOREDUCTASE, PUTATIVE (AFU_ORTHOLOGUE AFUA_1G17690)-RELATED"/>
    <property type="match status" value="1"/>
</dbReference>
<evidence type="ECO:0000259" key="6">
    <source>
        <dbReference type="PROSITE" id="PS51387"/>
    </source>
</evidence>
<evidence type="ECO:0000256" key="5">
    <source>
        <dbReference type="ARBA" id="ARBA00023002"/>
    </source>
</evidence>
<dbReference type="PROSITE" id="PS51387">
    <property type="entry name" value="FAD_PCMH"/>
    <property type="match status" value="1"/>
</dbReference>
<evidence type="ECO:0000313" key="7">
    <source>
        <dbReference type="EMBL" id="ALG87059.1"/>
    </source>
</evidence>
<dbReference type="KEGG" id="goq:ACH46_19540"/>
<dbReference type="EMBL" id="CP011853">
    <property type="protein sequence ID" value="ALG87059.1"/>
    <property type="molecule type" value="Genomic_DNA"/>
</dbReference>
<dbReference type="Pfam" id="PF01565">
    <property type="entry name" value="FAD_binding_4"/>
    <property type="match status" value="1"/>
</dbReference>
<dbReference type="Gene3D" id="3.40.462.20">
    <property type="match status" value="1"/>
</dbReference>
<feature type="domain" description="FAD-binding PCMH-type" evidence="6">
    <location>
        <begin position="17"/>
        <end position="185"/>
    </location>
</feature>
<dbReference type="OrthoDB" id="545125at2"/>
<keyword evidence="5" id="KW-0560">Oxidoreductase</keyword>
<dbReference type="InterPro" id="IPR016166">
    <property type="entry name" value="FAD-bd_PCMH"/>
</dbReference>